<name>A0A0P9UDE7_PSEA0</name>
<organism evidence="2 3">
    <name type="scientific">Pseudomonas amygdali pv. eriobotryae</name>
    <dbReference type="NCBI Taxonomy" id="129137"/>
    <lineage>
        <taxon>Bacteria</taxon>
        <taxon>Pseudomonadati</taxon>
        <taxon>Pseudomonadota</taxon>
        <taxon>Gammaproteobacteria</taxon>
        <taxon>Pseudomonadales</taxon>
        <taxon>Pseudomonadaceae</taxon>
        <taxon>Pseudomonas</taxon>
        <taxon>Pseudomonas amygdali</taxon>
    </lineage>
</organism>
<reference evidence="2 3" key="1">
    <citation type="submission" date="2015-09" db="EMBL/GenBank/DDBJ databases">
        <title>Genome announcement of multiple Pseudomonas syringae strains.</title>
        <authorList>
            <person name="Thakur S."/>
            <person name="Wang P.W."/>
            <person name="Gong Y."/>
            <person name="Weir B.S."/>
            <person name="Guttman D.S."/>
        </authorList>
    </citation>
    <scope>NUCLEOTIDE SEQUENCE [LARGE SCALE GENOMIC DNA]</scope>
    <source>
        <strain evidence="2 3">ICMP4455</strain>
    </source>
</reference>
<comment type="caution">
    <text evidence="2">The sequence shown here is derived from an EMBL/GenBank/DDBJ whole genome shotgun (WGS) entry which is preliminary data.</text>
</comment>
<dbReference type="EMBL" id="BMZW01000105">
    <property type="protein sequence ID" value="GFZ63402.1"/>
    <property type="molecule type" value="Genomic_DNA"/>
</dbReference>
<dbReference type="EMBL" id="LJQI01000330">
    <property type="protein sequence ID" value="KPX23841.1"/>
    <property type="molecule type" value="Genomic_DNA"/>
</dbReference>
<evidence type="ECO:0000313" key="2">
    <source>
        <dbReference type="EMBL" id="KPX23841.1"/>
    </source>
</evidence>
<dbReference type="PATRIC" id="fig|129137.4.peg.3884"/>
<evidence type="ECO:0000313" key="3">
    <source>
        <dbReference type="Proteomes" id="UP000050490"/>
    </source>
</evidence>
<dbReference type="Proteomes" id="UP000050490">
    <property type="component" value="Unassembled WGS sequence"/>
</dbReference>
<proteinExistence type="predicted"/>
<gene>
    <name evidence="2" type="ORF">ALO70_02677</name>
    <name evidence="1" type="ORF">PSE10A_59130</name>
</gene>
<sequence length="78" mass="8639">MGFNLIDQRFYFRHDLIVRDGRTRIGQTGGDLSAKPAVAPPDPSSLSTLKTCHDTVGGNLVALHQMQGLMFKERFHLG</sequence>
<reference evidence="1" key="2">
    <citation type="submission" date="2020-09" db="EMBL/GenBank/DDBJ databases">
        <title>Pseudomonas syringae pv. eriobotryae genome sequence causing loquat canker disease.</title>
        <authorList>
            <person name="Fukuda S."/>
            <person name="Tashiro H."/>
            <person name="Nagano Y."/>
        </authorList>
    </citation>
    <scope>NUCLEOTIDE SEQUENCE</scope>
    <source>
        <strain evidence="1">AM001</strain>
    </source>
</reference>
<dbReference type="AlphaFoldDB" id="A0A0P9UDE7"/>
<protein>
    <submittedName>
        <fullName evidence="2">Uncharacterized protein</fullName>
    </submittedName>
</protein>
<evidence type="ECO:0000313" key="1">
    <source>
        <dbReference type="EMBL" id="GFZ63402.1"/>
    </source>
</evidence>
<dbReference type="Proteomes" id="UP000630864">
    <property type="component" value="Unassembled WGS sequence"/>
</dbReference>
<accession>A0A0P9UDE7</accession>